<dbReference type="SUPFAM" id="SSF52777">
    <property type="entry name" value="CoA-dependent acyltransferases"/>
    <property type="match status" value="2"/>
</dbReference>
<dbReference type="InterPro" id="IPR020459">
    <property type="entry name" value="AMP-binding"/>
</dbReference>
<dbReference type="PROSITE" id="PS50075">
    <property type="entry name" value="CARRIER"/>
    <property type="match status" value="1"/>
</dbReference>
<dbReference type="Gene3D" id="3.30.300.30">
    <property type="match status" value="1"/>
</dbReference>
<dbReference type="PROSITE" id="PS00455">
    <property type="entry name" value="AMP_BINDING"/>
    <property type="match status" value="1"/>
</dbReference>
<dbReference type="InterPro" id="IPR005607">
    <property type="entry name" value="BSD_dom"/>
</dbReference>
<dbReference type="InterPro" id="IPR001242">
    <property type="entry name" value="Condensation_dom"/>
</dbReference>
<evidence type="ECO:0000256" key="6">
    <source>
        <dbReference type="ARBA" id="ARBA00023268"/>
    </source>
</evidence>
<dbReference type="Pfam" id="PF00668">
    <property type="entry name" value="Condensation"/>
    <property type="match status" value="1"/>
</dbReference>
<organism evidence="11 12">
    <name type="scientific">Paenibacillus tianjinensis</name>
    <dbReference type="NCBI Taxonomy" id="2810347"/>
    <lineage>
        <taxon>Bacteria</taxon>
        <taxon>Bacillati</taxon>
        <taxon>Bacillota</taxon>
        <taxon>Bacilli</taxon>
        <taxon>Bacillales</taxon>
        <taxon>Paenibacillaceae</taxon>
        <taxon>Paenibacillus</taxon>
    </lineage>
</organism>
<sequence>MEQTLERTQKLQLAEAILRHKLGLTGDSLPASKGQEGLFLQYRLAPDSCAYHLNFCARIDNQIRVDLLRESFRILRDKHPILRTGYRENTSGLFKVVQQVMNGEEFWTVHEVSDLEEEMIEPLVHECSRHPFDLENGKVMRVDFFERAGGQGLLLVSIHHIAMDYWSQGILLNELGQIYTSLVEHGTASPGPSGVLYSEFAKWQGGLLTSNEGRRSLDYWKETLNGLLPCMDLPTDYPRGEYTDYRGRSCSFELNPKMVDGIRRLAGAHGATVYVIMLAFYYMLLQKYSGQRDIIIGSPTTGRSSARFKDTIGYLVNMLPLRIAADSSLSFPELVAYVKQVSMEGLIHGDIPFFNIVRELQGQRNGNRTPVFQVSLTFEKPTSANRSGRFLFAEERPLIQLGRLILQPVPVPVHASQYELSLYLEEVEGSLSGQFHYQSALFKEETIQRMALHYVQLISEVLDKPDLEIGAYPMITKEERERILNVWNSPAAKFTEEETLHSRVGKMAARFPTRTAAVCGQEEITYRELHLKSSILATCLVAKGVGPEVKVPLIVQPSLDMIVAILAVLKAGGTYVPIHHQAPPERIAEIIQDIQPAVMITERDLAAKIQGGETDILYVDGDWSVPESAEILESNQDVTAENTAYIIYTSGSTGKPKGVMVSHRNAVRLFTSTKPWYNFDERDTWTLFHSFSFDFSVWEIFGALLYGGKLVIVPYYVTREPHAFYRLLSSEGVTVLNQTPSAFKQLMNVDLSLHHEYPLALRVVIFGGEALDLKSLRPWFERHGDKEPTLVNMYGITETTVHVTYRPITMADTEFATGSFIGEPIPDLQIYLLDEYRNLVSPGVYGEIYVGGAGVSKGYFNRPELTAEKFIDDFIGGIPGNRLYRSGDMGRYLPNGDIEYLGRRDSQVKIRGFRIELGEIRSKILDFTGIKDAVVLVDGSRDEDKRIVAYVVLHDQELFDSGTLRKFLKGKLPDYMIPSAFLAVEQIPLNANGKIDRSALPPVVCGILESSSFSAPETELQRKLASLWGEVLSMDKVGIDHPFFDMGGNSILVVELHNRIKDQLCADISITDLFQYSTVAEQAQHIESIQSKHKDDKTSSVTSDRIDKQQLRKHAMNRRVKP</sequence>
<comment type="cofactor">
    <cofactor evidence="1">
        <name>pantetheine 4'-phosphate</name>
        <dbReference type="ChEBI" id="CHEBI:47942"/>
    </cofactor>
</comment>
<dbReference type="InterPro" id="IPR023213">
    <property type="entry name" value="CAT-like_dom_sf"/>
</dbReference>
<dbReference type="InterPro" id="IPR009081">
    <property type="entry name" value="PP-bd_ACP"/>
</dbReference>
<keyword evidence="8" id="KW-0472">Membrane</keyword>
<evidence type="ECO:0000256" key="3">
    <source>
        <dbReference type="ARBA" id="ARBA00022450"/>
    </source>
</evidence>
<dbReference type="EMBL" id="CP070969">
    <property type="protein sequence ID" value="QSF44181.1"/>
    <property type="molecule type" value="Genomic_DNA"/>
</dbReference>
<dbReference type="SUPFAM" id="SSF47336">
    <property type="entry name" value="ACP-like"/>
    <property type="match status" value="1"/>
</dbReference>
<dbReference type="CDD" id="cd19531">
    <property type="entry name" value="LCL_NRPS-like"/>
    <property type="match status" value="1"/>
</dbReference>
<reference evidence="11 12" key="1">
    <citation type="submission" date="2021-02" db="EMBL/GenBank/DDBJ databases">
        <title>Paenibacillus tianjinensis sp. nov.</title>
        <authorList>
            <person name="Liu H."/>
        </authorList>
    </citation>
    <scope>NUCLEOTIDE SEQUENCE [LARGE SCALE GENOMIC DNA]</scope>
    <source>
        <strain evidence="11 12">TB2019</strain>
    </source>
</reference>
<dbReference type="RefSeq" id="WP_206101775.1">
    <property type="nucleotide sequence ID" value="NZ_CP070969.1"/>
</dbReference>
<dbReference type="PANTHER" id="PTHR45527:SF14">
    <property type="entry name" value="PLIPASTATIN SYNTHASE SUBUNIT B"/>
    <property type="match status" value="1"/>
</dbReference>
<dbReference type="Proteomes" id="UP000663452">
    <property type="component" value="Chromosome"/>
</dbReference>
<dbReference type="InterPro" id="IPR042099">
    <property type="entry name" value="ANL_N_sf"/>
</dbReference>
<evidence type="ECO:0000256" key="7">
    <source>
        <dbReference type="SAM" id="MobiDB-lite"/>
    </source>
</evidence>
<feature type="compositionally biased region" description="Basic and acidic residues" evidence="7">
    <location>
        <begin position="1090"/>
        <end position="1110"/>
    </location>
</feature>
<dbReference type="PROSITE" id="PS50858">
    <property type="entry name" value="BSD"/>
    <property type="match status" value="1"/>
</dbReference>
<dbReference type="CDD" id="cd17643">
    <property type="entry name" value="A_NRPS_Cytc1-like"/>
    <property type="match status" value="1"/>
</dbReference>
<keyword evidence="8" id="KW-1133">Transmembrane helix</keyword>
<evidence type="ECO:0000256" key="2">
    <source>
        <dbReference type="ARBA" id="ARBA00006432"/>
    </source>
</evidence>
<evidence type="ECO:0000259" key="9">
    <source>
        <dbReference type="PROSITE" id="PS50075"/>
    </source>
</evidence>
<protein>
    <submittedName>
        <fullName evidence="11">Amino acid adenylation domain-containing protein</fullName>
    </submittedName>
</protein>
<dbReference type="SMART" id="SM00823">
    <property type="entry name" value="PKS_PP"/>
    <property type="match status" value="1"/>
</dbReference>
<dbReference type="PANTHER" id="PTHR45527">
    <property type="entry name" value="NONRIBOSOMAL PEPTIDE SYNTHETASE"/>
    <property type="match status" value="1"/>
</dbReference>
<evidence type="ECO:0000313" key="11">
    <source>
        <dbReference type="EMBL" id="QSF44181.1"/>
    </source>
</evidence>
<dbReference type="InterPro" id="IPR000873">
    <property type="entry name" value="AMP-dep_synth/lig_dom"/>
</dbReference>
<evidence type="ECO:0000256" key="5">
    <source>
        <dbReference type="ARBA" id="ARBA00023194"/>
    </source>
</evidence>
<keyword evidence="8" id="KW-0812">Transmembrane</keyword>
<evidence type="ECO:0000259" key="10">
    <source>
        <dbReference type="PROSITE" id="PS50858"/>
    </source>
</evidence>
<dbReference type="NCBIfam" id="TIGR01733">
    <property type="entry name" value="AA-adenyl-dom"/>
    <property type="match status" value="1"/>
</dbReference>
<dbReference type="PRINTS" id="PR00154">
    <property type="entry name" value="AMPBINDING"/>
</dbReference>
<evidence type="ECO:0000256" key="4">
    <source>
        <dbReference type="ARBA" id="ARBA00022553"/>
    </source>
</evidence>
<dbReference type="Gene3D" id="3.30.559.30">
    <property type="entry name" value="Nonribosomal peptide synthetase, condensation domain"/>
    <property type="match status" value="1"/>
</dbReference>
<gene>
    <name evidence="11" type="ORF">JRJ22_23640</name>
</gene>
<dbReference type="Pfam" id="PF00501">
    <property type="entry name" value="AMP-binding"/>
    <property type="match status" value="1"/>
</dbReference>
<dbReference type="Gene3D" id="1.10.1200.10">
    <property type="entry name" value="ACP-like"/>
    <property type="match status" value="1"/>
</dbReference>
<dbReference type="Pfam" id="PF13193">
    <property type="entry name" value="AMP-binding_C"/>
    <property type="match status" value="1"/>
</dbReference>
<keyword evidence="5" id="KW-0045">Antibiotic biosynthesis</keyword>
<name>A0ABX7L8H1_9BACL</name>
<keyword evidence="4" id="KW-0597">Phosphoprotein</keyword>
<feature type="domain" description="Carrier" evidence="9">
    <location>
        <begin position="1015"/>
        <end position="1090"/>
    </location>
</feature>
<comment type="similarity">
    <text evidence="2">Belongs to the ATP-dependent AMP-binding enzyme family.</text>
</comment>
<dbReference type="InterPro" id="IPR036736">
    <property type="entry name" value="ACP-like_sf"/>
</dbReference>
<proteinExistence type="inferred from homology"/>
<keyword evidence="6" id="KW-0511">Multifunctional enzyme</keyword>
<evidence type="ECO:0000256" key="8">
    <source>
        <dbReference type="SAM" id="Phobius"/>
    </source>
</evidence>
<feature type="compositionally biased region" description="Basic residues" evidence="7">
    <location>
        <begin position="1111"/>
        <end position="1122"/>
    </location>
</feature>
<dbReference type="InterPro" id="IPR045851">
    <property type="entry name" value="AMP-bd_C_sf"/>
</dbReference>
<dbReference type="Gene3D" id="3.30.559.10">
    <property type="entry name" value="Chloramphenicol acetyltransferase-like domain"/>
    <property type="match status" value="1"/>
</dbReference>
<dbReference type="SUPFAM" id="SSF56801">
    <property type="entry name" value="Acetyl-CoA synthetase-like"/>
    <property type="match status" value="1"/>
</dbReference>
<keyword evidence="12" id="KW-1185">Reference proteome</keyword>
<dbReference type="Pfam" id="PF00550">
    <property type="entry name" value="PP-binding"/>
    <property type="match status" value="1"/>
</dbReference>
<evidence type="ECO:0000313" key="12">
    <source>
        <dbReference type="Proteomes" id="UP000663452"/>
    </source>
</evidence>
<feature type="region of interest" description="Disordered" evidence="7">
    <location>
        <begin position="1088"/>
        <end position="1122"/>
    </location>
</feature>
<dbReference type="InterPro" id="IPR020806">
    <property type="entry name" value="PKS_PP-bd"/>
</dbReference>
<dbReference type="InterPro" id="IPR020845">
    <property type="entry name" value="AMP-binding_CS"/>
</dbReference>
<dbReference type="InterPro" id="IPR025110">
    <property type="entry name" value="AMP-bd_C"/>
</dbReference>
<evidence type="ECO:0000256" key="1">
    <source>
        <dbReference type="ARBA" id="ARBA00001957"/>
    </source>
</evidence>
<dbReference type="InterPro" id="IPR010071">
    <property type="entry name" value="AA_adenyl_dom"/>
</dbReference>
<feature type="domain" description="BSD" evidence="10">
    <location>
        <begin position="59"/>
        <end position="108"/>
    </location>
</feature>
<keyword evidence="3" id="KW-0596">Phosphopantetheine</keyword>
<feature type="transmembrane region" description="Helical" evidence="8">
    <location>
        <begin position="265"/>
        <end position="284"/>
    </location>
</feature>
<dbReference type="Gene3D" id="3.40.50.12780">
    <property type="entry name" value="N-terminal domain of ligase-like"/>
    <property type="match status" value="1"/>
</dbReference>
<accession>A0ABX7L8H1</accession>